<dbReference type="GO" id="GO:0052621">
    <property type="term" value="F:diguanylate cyclase activity"/>
    <property type="evidence" value="ECO:0007669"/>
    <property type="project" value="UniProtKB-EC"/>
</dbReference>
<dbReference type="SMART" id="SM00062">
    <property type="entry name" value="PBPb"/>
    <property type="match status" value="1"/>
</dbReference>
<keyword evidence="2" id="KW-1133">Transmembrane helix</keyword>
<evidence type="ECO:0000256" key="1">
    <source>
        <dbReference type="SAM" id="MobiDB-lite"/>
    </source>
</evidence>
<sequence length="745" mass="83960">MSAVKYRIFLIVSAFLLSLCFALPVRAAEKVRVGCVDIGDFIQIDQDGYAIGYGADYLNKIAEYTGWEYEYIQAPWGECLDMLRRGELDLLLPAEYSEERAEDFLFSSYECCFDFAALVGRKSDERLYYDDYHGFQGIRVGMIKDNFLNHLFDEYAKNHGFTYEAVYYDTGTQILEALERKDVDAIINGNMEYNMNHKLLAKIDYMPAYFITSVDKPGLMVRLNKALKQIFIDNPYYSAGLYEKYYHEMDRQFAEFTREESQFVKQSRPVSVLVARSDYPFEWYDEKEKTCKGAYVDYMRHLSKVSGLNFEFIPLDPGEAFSDELFQENAQIRLSIFKQKRGGMSGSLKYTIPYYNCSFSLVGKKDEPLNLSSHQRIAMVEKVDGLQDVLEDKYPKWEIATYDTPKDCLTAVENGTADCAMVSSIKLSADRNLLGMNLVVVDGSTAVVPVYIGVSDNANPLLAQVLSKSIAKAGEGAMDEAVYATLLSGKENKDFSYFIQTYPLYFAFGVIAVSLLGVGILFMRYDARHQKLQNLILQKKNEELKAAIAMQTLLRRKAQTDSLTGLKNKSTTEELCRTCLEHAQGDICALFILDLDNFKHINDERGHQAGDVVLRAFGDTIHKCVRQDDVAGRIGGDEFMLFMGGIKDADHLTRFADRVYKALKDNPDFNATCSMGIAVARAGSISYEEMFGMADHALYKAKENGKNKYHIEYIQGETVGGRDSEAAGNSESAGASEAVAPSRNI</sequence>
<keyword evidence="5" id="KW-0548">Nucleotidyltransferase</keyword>
<dbReference type="PANTHER" id="PTHR45138:SF9">
    <property type="entry name" value="DIGUANYLATE CYCLASE DGCM-RELATED"/>
    <property type="match status" value="1"/>
</dbReference>
<protein>
    <submittedName>
        <fullName evidence="5">Putative diguanylate cyclase YcdT</fullName>
        <ecNumber evidence="5">2.7.7.65</ecNumber>
    </submittedName>
</protein>
<dbReference type="InterPro" id="IPR001638">
    <property type="entry name" value="Solute-binding_3/MltF_N"/>
</dbReference>
<dbReference type="EMBL" id="CACRTF010000010">
    <property type="protein sequence ID" value="VYT06747.1"/>
    <property type="molecule type" value="Genomic_DNA"/>
</dbReference>
<dbReference type="Pfam" id="PF00990">
    <property type="entry name" value="GGDEF"/>
    <property type="match status" value="1"/>
</dbReference>
<evidence type="ECO:0000313" key="5">
    <source>
        <dbReference type="EMBL" id="VYT06747.1"/>
    </source>
</evidence>
<keyword evidence="2" id="KW-0472">Membrane</keyword>
<dbReference type="RefSeq" id="WP_002574696.1">
    <property type="nucleotide sequence ID" value="NZ_BAABZS010000001.1"/>
</dbReference>
<keyword evidence="2" id="KW-0812">Transmembrane</keyword>
<evidence type="ECO:0000259" key="4">
    <source>
        <dbReference type="PROSITE" id="PS50887"/>
    </source>
</evidence>
<feature type="transmembrane region" description="Helical" evidence="2">
    <location>
        <begin position="502"/>
        <end position="523"/>
    </location>
</feature>
<feature type="chain" id="PRO_5026918610" evidence="3">
    <location>
        <begin position="28"/>
        <end position="745"/>
    </location>
</feature>
<dbReference type="AlphaFoldDB" id="A0A6N2TMV0"/>
<dbReference type="SUPFAM" id="SSF53850">
    <property type="entry name" value="Periplasmic binding protein-like II"/>
    <property type="match status" value="2"/>
</dbReference>
<dbReference type="InterPro" id="IPR029787">
    <property type="entry name" value="Nucleotide_cyclase"/>
</dbReference>
<name>A0A6N2TMV0_9FIRM</name>
<evidence type="ECO:0000256" key="2">
    <source>
        <dbReference type="SAM" id="Phobius"/>
    </source>
</evidence>
<dbReference type="SUPFAM" id="SSF55073">
    <property type="entry name" value="Nucleotide cyclase"/>
    <property type="match status" value="1"/>
</dbReference>
<dbReference type="Gene3D" id="3.30.70.270">
    <property type="match status" value="1"/>
</dbReference>
<gene>
    <name evidence="5" type="primary">ycdT</name>
    <name evidence="5" type="ORF">CBLFYP116_01743</name>
</gene>
<dbReference type="PROSITE" id="PS50887">
    <property type="entry name" value="GGDEF"/>
    <property type="match status" value="1"/>
</dbReference>
<keyword evidence="5" id="KW-0808">Transferase</keyword>
<feature type="signal peptide" evidence="3">
    <location>
        <begin position="1"/>
        <end position="27"/>
    </location>
</feature>
<dbReference type="GeneID" id="23112347"/>
<reference evidence="5" key="1">
    <citation type="submission" date="2019-11" db="EMBL/GenBank/DDBJ databases">
        <authorList>
            <person name="Feng L."/>
        </authorList>
    </citation>
    <scope>NUCLEOTIDE SEQUENCE</scope>
    <source>
        <strain evidence="5">CbolteaeLFYP116</strain>
    </source>
</reference>
<proteinExistence type="predicted"/>
<evidence type="ECO:0000256" key="3">
    <source>
        <dbReference type="SAM" id="SignalP"/>
    </source>
</evidence>
<dbReference type="Pfam" id="PF00497">
    <property type="entry name" value="SBP_bac_3"/>
    <property type="match status" value="1"/>
</dbReference>
<dbReference type="NCBIfam" id="TIGR00254">
    <property type="entry name" value="GGDEF"/>
    <property type="match status" value="1"/>
</dbReference>
<dbReference type="CDD" id="cd01949">
    <property type="entry name" value="GGDEF"/>
    <property type="match status" value="1"/>
</dbReference>
<dbReference type="InterPro" id="IPR043128">
    <property type="entry name" value="Rev_trsase/Diguanyl_cyclase"/>
</dbReference>
<feature type="region of interest" description="Disordered" evidence="1">
    <location>
        <begin position="720"/>
        <end position="745"/>
    </location>
</feature>
<feature type="domain" description="GGDEF" evidence="4">
    <location>
        <begin position="586"/>
        <end position="714"/>
    </location>
</feature>
<dbReference type="Gene3D" id="3.40.190.10">
    <property type="entry name" value="Periplasmic binding protein-like II"/>
    <property type="match status" value="4"/>
</dbReference>
<organism evidence="5">
    <name type="scientific">Enterocloster bolteae</name>
    <dbReference type="NCBI Taxonomy" id="208479"/>
    <lineage>
        <taxon>Bacteria</taxon>
        <taxon>Bacillati</taxon>
        <taxon>Bacillota</taxon>
        <taxon>Clostridia</taxon>
        <taxon>Lachnospirales</taxon>
        <taxon>Lachnospiraceae</taxon>
        <taxon>Enterocloster</taxon>
    </lineage>
</organism>
<feature type="compositionally biased region" description="Low complexity" evidence="1">
    <location>
        <begin position="726"/>
        <end position="745"/>
    </location>
</feature>
<dbReference type="InterPro" id="IPR000160">
    <property type="entry name" value="GGDEF_dom"/>
</dbReference>
<dbReference type="EC" id="2.7.7.65" evidence="5"/>
<dbReference type="SMART" id="SM00267">
    <property type="entry name" value="GGDEF"/>
    <property type="match status" value="1"/>
</dbReference>
<keyword evidence="3" id="KW-0732">Signal</keyword>
<accession>A0A6N2TMV0</accession>
<dbReference type="PANTHER" id="PTHR45138">
    <property type="entry name" value="REGULATORY COMPONENTS OF SENSORY TRANSDUCTION SYSTEM"/>
    <property type="match status" value="1"/>
</dbReference>
<dbReference type="InterPro" id="IPR050469">
    <property type="entry name" value="Diguanylate_Cyclase"/>
</dbReference>